<keyword evidence="7 9" id="KW-0811">Translocation</keyword>
<proteinExistence type="inferred from homology"/>
<dbReference type="Proteomes" id="UP000536604">
    <property type="component" value="Unassembled WGS sequence"/>
</dbReference>
<accession>A0A841IYT6</accession>
<comment type="caution">
    <text evidence="11">The sequence shown here is derived from an EMBL/GenBank/DDBJ whole genome shotgun (WGS) entry which is preliminary data.</text>
</comment>
<organism evidence="11 12">
    <name type="scientific">Nocardiopsis algeriensis</name>
    <dbReference type="NCBI Taxonomy" id="1478215"/>
    <lineage>
        <taxon>Bacteria</taxon>
        <taxon>Bacillati</taxon>
        <taxon>Actinomycetota</taxon>
        <taxon>Actinomycetes</taxon>
        <taxon>Streptosporangiales</taxon>
        <taxon>Nocardiopsidaceae</taxon>
        <taxon>Nocardiopsis</taxon>
    </lineage>
</organism>
<dbReference type="PANTHER" id="PTHR42982">
    <property type="entry name" value="SEC-INDEPENDENT PROTEIN TRANSLOCASE PROTEIN TATA"/>
    <property type="match status" value="1"/>
</dbReference>
<comment type="subcellular location">
    <subcellularLocation>
        <location evidence="1 9">Cell membrane</location>
        <topology evidence="1 9">Single-pass membrane protein</topology>
    </subcellularLocation>
</comment>
<reference evidence="11 12" key="1">
    <citation type="submission" date="2020-08" db="EMBL/GenBank/DDBJ databases">
        <title>Genomic Encyclopedia of Type Strains, Phase III (KMG-III): the genomes of soil and plant-associated and newly described type strains.</title>
        <authorList>
            <person name="Whitman W."/>
        </authorList>
    </citation>
    <scope>NUCLEOTIDE SEQUENCE [LARGE SCALE GENOMIC DNA]</scope>
    <source>
        <strain evidence="11 12">CECT 8712</strain>
    </source>
</reference>
<evidence type="ECO:0000313" key="11">
    <source>
        <dbReference type="EMBL" id="MBB6121311.1"/>
    </source>
</evidence>
<dbReference type="Gene3D" id="1.20.5.3310">
    <property type="match status" value="1"/>
</dbReference>
<evidence type="ECO:0000256" key="8">
    <source>
        <dbReference type="ARBA" id="ARBA00023136"/>
    </source>
</evidence>
<comment type="subunit">
    <text evidence="9">The Tat system comprises two distinct complexes: a TatABC complex, containing multiple copies of TatA, TatB and TatC subunits, and a separate TatA complex, containing only TatA subunits. Substrates initially bind to the TatABC complex, which probably triggers association of the separate TatA complex to form the active translocon.</text>
</comment>
<evidence type="ECO:0000256" key="7">
    <source>
        <dbReference type="ARBA" id="ARBA00023010"/>
    </source>
</evidence>
<dbReference type="GO" id="GO:0008320">
    <property type="term" value="F:protein transmembrane transporter activity"/>
    <property type="evidence" value="ECO:0007669"/>
    <property type="project" value="UniProtKB-UniRule"/>
</dbReference>
<dbReference type="PANTHER" id="PTHR42982:SF8">
    <property type="entry name" value="SEC-INDEPENDENT PROTEIN TRANSLOCASE PROTEIN TATA"/>
    <property type="match status" value="1"/>
</dbReference>
<dbReference type="InterPro" id="IPR003369">
    <property type="entry name" value="TatA/B/E"/>
</dbReference>
<name>A0A841IYT6_9ACTN</name>
<evidence type="ECO:0000256" key="6">
    <source>
        <dbReference type="ARBA" id="ARBA00022989"/>
    </source>
</evidence>
<feature type="region of interest" description="Disordered" evidence="10">
    <location>
        <begin position="43"/>
        <end position="63"/>
    </location>
</feature>
<evidence type="ECO:0000256" key="3">
    <source>
        <dbReference type="ARBA" id="ARBA00022475"/>
    </source>
</evidence>
<dbReference type="InterPro" id="IPR006312">
    <property type="entry name" value="TatA/E"/>
</dbReference>
<evidence type="ECO:0000256" key="4">
    <source>
        <dbReference type="ARBA" id="ARBA00022692"/>
    </source>
</evidence>
<evidence type="ECO:0000313" key="12">
    <source>
        <dbReference type="Proteomes" id="UP000536604"/>
    </source>
</evidence>
<keyword evidence="5 9" id="KW-0653">Protein transport</keyword>
<evidence type="ECO:0000256" key="10">
    <source>
        <dbReference type="SAM" id="MobiDB-lite"/>
    </source>
</evidence>
<keyword evidence="2 9" id="KW-0813">Transport</keyword>
<dbReference type="Pfam" id="PF02416">
    <property type="entry name" value="TatA_B_E"/>
    <property type="match status" value="1"/>
</dbReference>
<keyword evidence="8 9" id="KW-0472">Membrane</keyword>
<comment type="similarity">
    <text evidence="9">Belongs to the TatA/E family.</text>
</comment>
<evidence type="ECO:0000256" key="2">
    <source>
        <dbReference type="ARBA" id="ARBA00022448"/>
    </source>
</evidence>
<keyword evidence="6 9" id="KW-1133">Transmembrane helix</keyword>
<dbReference type="GO" id="GO:0043953">
    <property type="term" value="P:protein transport by the Tat complex"/>
    <property type="evidence" value="ECO:0007669"/>
    <property type="project" value="UniProtKB-UniRule"/>
</dbReference>
<comment type="function">
    <text evidence="9">Part of the twin-arginine translocation (Tat) system that transports large folded proteins containing a characteristic twin-arginine motif in their signal peptide across membranes. TatA could form the protein-conducting channel of the Tat system.</text>
</comment>
<evidence type="ECO:0000256" key="1">
    <source>
        <dbReference type="ARBA" id="ARBA00004162"/>
    </source>
</evidence>
<sequence length="63" mass="6576">MGIGTREILVLLVIALLLFGAKRLPDLARSLGRSARILRAETRGHLDGDASPATAAAPPESAK</sequence>
<protein>
    <recommendedName>
        <fullName evidence="9">Sec-independent protein translocase protein TatA</fullName>
    </recommendedName>
</protein>
<dbReference type="GO" id="GO:0033281">
    <property type="term" value="C:TAT protein transport complex"/>
    <property type="evidence" value="ECO:0007669"/>
    <property type="project" value="UniProtKB-UniRule"/>
</dbReference>
<dbReference type="AlphaFoldDB" id="A0A841IYT6"/>
<feature type="compositionally biased region" description="Low complexity" evidence="10">
    <location>
        <begin position="50"/>
        <end position="63"/>
    </location>
</feature>
<dbReference type="HAMAP" id="MF_00236">
    <property type="entry name" value="TatA_E"/>
    <property type="match status" value="1"/>
</dbReference>
<gene>
    <name evidence="9" type="primary">tatA</name>
    <name evidence="11" type="ORF">FHS13_003279</name>
</gene>
<keyword evidence="4 9" id="KW-0812">Transmembrane</keyword>
<keyword evidence="12" id="KW-1185">Reference proteome</keyword>
<dbReference type="EMBL" id="JACHJO010000009">
    <property type="protein sequence ID" value="MBB6121311.1"/>
    <property type="molecule type" value="Genomic_DNA"/>
</dbReference>
<evidence type="ECO:0000256" key="9">
    <source>
        <dbReference type="HAMAP-Rule" id="MF_00236"/>
    </source>
</evidence>
<evidence type="ECO:0000256" key="5">
    <source>
        <dbReference type="ARBA" id="ARBA00022927"/>
    </source>
</evidence>
<keyword evidence="3 9" id="KW-1003">Cell membrane</keyword>